<gene>
    <name evidence="4" type="ORF">SAMN06265219_11924</name>
</gene>
<dbReference type="Proteomes" id="UP000317557">
    <property type="component" value="Unassembled WGS sequence"/>
</dbReference>
<evidence type="ECO:0000313" key="5">
    <source>
        <dbReference type="Proteomes" id="UP000317557"/>
    </source>
</evidence>
<dbReference type="PANTHER" id="PTHR11941">
    <property type="entry name" value="ENOYL-COA HYDRATASE-RELATED"/>
    <property type="match status" value="1"/>
</dbReference>
<organism evidence="4 5">
    <name type="scientific">Gracilimonas mengyeensis</name>
    <dbReference type="NCBI Taxonomy" id="1302730"/>
    <lineage>
        <taxon>Bacteria</taxon>
        <taxon>Pseudomonadati</taxon>
        <taxon>Balneolota</taxon>
        <taxon>Balneolia</taxon>
        <taxon>Balneolales</taxon>
        <taxon>Balneolaceae</taxon>
        <taxon>Gracilimonas</taxon>
    </lineage>
</organism>
<accession>A0A521FH42</accession>
<keyword evidence="2" id="KW-0456">Lyase</keyword>
<dbReference type="AlphaFoldDB" id="A0A521FH42"/>
<dbReference type="EMBL" id="FXTP01000019">
    <property type="protein sequence ID" value="SMO95445.1"/>
    <property type="molecule type" value="Genomic_DNA"/>
</dbReference>
<dbReference type="InterPro" id="IPR014748">
    <property type="entry name" value="Enoyl-CoA_hydra_C"/>
</dbReference>
<dbReference type="FunFam" id="1.10.12.10:FF:000001">
    <property type="entry name" value="Probable enoyl-CoA hydratase, mitochondrial"/>
    <property type="match status" value="1"/>
</dbReference>
<keyword evidence="5" id="KW-1185">Reference proteome</keyword>
<dbReference type="PROSITE" id="PS00166">
    <property type="entry name" value="ENOYL_COA_HYDRATASE"/>
    <property type="match status" value="1"/>
</dbReference>
<reference evidence="4 5" key="1">
    <citation type="submission" date="2017-05" db="EMBL/GenBank/DDBJ databases">
        <authorList>
            <person name="Varghese N."/>
            <person name="Submissions S."/>
        </authorList>
    </citation>
    <scope>NUCLEOTIDE SEQUENCE [LARGE SCALE GENOMIC DNA]</scope>
    <source>
        <strain evidence="4 5">DSM 21985</strain>
    </source>
</reference>
<evidence type="ECO:0000313" key="4">
    <source>
        <dbReference type="EMBL" id="SMO95445.1"/>
    </source>
</evidence>
<dbReference type="CDD" id="cd06558">
    <property type="entry name" value="crotonase-like"/>
    <property type="match status" value="1"/>
</dbReference>
<dbReference type="RefSeq" id="WP_142456118.1">
    <property type="nucleotide sequence ID" value="NZ_FXTP01000019.1"/>
</dbReference>
<dbReference type="GO" id="GO:0016836">
    <property type="term" value="F:hydro-lyase activity"/>
    <property type="evidence" value="ECO:0007669"/>
    <property type="project" value="UniProtKB-ARBA"/>
</dbReference>
<dbReference type="Gene3D" id="3.90.226.10">
    <property type="entry name" value="2-enoyl-CoA Hydratase, Chain A, domain 1"/>
    <property type="match status" value="1"/>
</dbReference>
<evidence type="ECO:0000256" key="3">
    <source>
        <dbReference type="RuleBase" id="RU003707"/>
    </source>
</evidence>
<evidence type="ECO:0000256" key="2">
    <source>
        <dbReference type="ARBA" id="ARBA00023239"/>
    </source>
</evidence>
<dbReference type="Gene3D" id="1.10.12.10">
    <property type="entry name" value="Lyase 2-enoyl-coa Hydratase, Chain A, domain 2"/>
    <property type="match status" value="1"/>
</dbReference>
<sequence>MIKQDFETLLLAIDDDGICTLTINRPEKLNALNNLVLEELDEAFDAINEEYKIRAVVITGAGEKAFVAGADIKELSTLDPASGEKVSKKGQDIFQKIEDMTIPVIAAVNGYALGGGCELALGCHLRIASTNAAMGLPEVSLGLIPGYGGTQRLTQAVGKAKALECIMTGRQIKADEAFEIGLVNQVVDGNPVEEAKAMLQKILKQGPVAIKNAILAVNEAGTEDGFETEAKLFGELCGTADFKEGTTAFLEKRKPNFSGK</sequence>
<dbReference type="PANTHER" id="PTHR11941:SF54">
    <property type="entry name" value="ENOYL-COA HYDRATASE, MITOCHONDRIAL"/>
    <property type="match status" value="1"/>
</dbReference>
<dbReference type="Pfam" id="PF00378">
    <property type="entry name" value="ECH_1"/>
    <property type="match status" value="1"/>
</dbReference>
<evidence type="ECO:0000256" key="1">
    <source>
        <dbReference type="ARBA" id="ARBA00005254"/>
    </source>
</evidence>
<protein>
    <submittedName>
        <fullName evidence="4">Enoyl-CoA hydratase</fullName>
    </submittedName>
</protein>
<dbReference type="SUPFAM" id="SSF52096">
    <property type="entry name" value="ClpP/crotonase"/>
    <property type="match status" value="1"/>
</dbReference>
<proteinExistence type="inferred from homology"/>
<dbReference type="InterPro" id="IPR018376">
    <property type="entry name" value="Enoyl-CoA_hyd/isom_CS"/>
</dbReference>
<comment type="similarity">
    <text evidence="1 3">Belongs to the enoyl-CoA hydratase/isomerase family.</text>
</comment>
<dbReference type="InterPro" id="IPR029045">
    <property type="entry name" value="ClpP/crotonase-like_dom_sf"/>
</dbReference>
<dbReference type="InterPro" id="IPR001753">
    <property type="entry name" value="Enoyl-CoA_hydra/iso"/>
</dbReference>
<dbReference type="FunFam" id="3.90.226.10:FF:000009">
    <property type="entry name" value="Carnitinyl-CoA dehydratase"/>
    <property type="match status" value="1"/>
</dbReference>
<name>A0A521FH42_9BACT</name>
<dbReference type="OrthoDB" id="9775794at2"/>
<dbReference type="GO" id="GO:0006635">
    <property type="term" value="P:fatty acid beta-oxidation"/>
    <property type="evidence" value="ECO:0007669"/>
    <property type="project" value="TreeGrafter"/>
</dbReference>